<dbReference type="EMBL" id="MT774379">
    <property type="protein sequence ID" value="QOR58439.1"/>
    <property type="molecule type" value="Genomic_DNA"/>
</dbReference>
<sequence length="240" mass="27435">MTLEEMHTMFDVELDKLNGTSYPSFLPEEKDLWLNKAYLMLINQKFTGDNKLGLSFEMGTKRISDLQALIKTNYIELDEFNYGYQAFYNLNTSDRILYIISAVIDLFPSTGDGKHDFLPVKIVSHDIAAKFLSNKHNTPWIKDPIAVIENNKIIVFVDPIEYSDFNTGKNNDLELKYIVYPKEFDSSIDTGNDNKTGLKDSPEISEHVHQEIVSLAVYLAIENIQSARVQTNVQPLSIQE</sequence>
<dbReference type="RefSeq" id="YP_010110597.1">
    <property type="nucleotide sequence ID" value="NC_055872.1"/>
</dbReference>
<organism evidence="1 2">
    <name type="scientific">uncultured phage cr118_1</name>
    <dbReference type="NCBI Taxonomy" id="2772063"/>
    <lineage>
        <taxon>Viruses</taxon>
        <taxon>Duplodnaviria</taxon>
        <taxon>Heunggongvirae</taxon>
        <taxon>Uroviricota</taxon>
        <taxon>Caudoviricetes</taxon>
        <taxon>Crassvirales</taxon>
        <taxon>Suoliviridae</taxon>
        <taxon>Uncouvirinae</taxon>
        <taxon>Besingivirus</taxon>
        <taxon>Besingivirus coli</taxon>
    </lineage>
</organism>
<dbReference type="Proteomes" id="UP000594051">
    <property type="component" value="Segment"/>
</dbReference>
<evidence type="ECO:0000313" key="1">
    <source>
        <dbReference type="EMBL" id="QOR58439.1"/>
    </source>
</evidence>
<accession>A0A7M1RXS7</accession>
<dbReference type="GeneID" id="65128910"/>
<keyword evidence="2" id="KW-1185">Reference proteome</keyword>
<reference evidence="1 2" key="1">
    <citation type="submission" date="2020-07" db="EMBL/GenBank/DDBJ databases">
        <title>Taxonomic proposal: Crassvirales, a new order of highly abundant and diverse bacterial viruses.</title>
        <authorList>
            <person name="Shkoporov A.N."/>
            <person name="Stockdale S.R."/>
            <person name="Guerin E."/>
            <person name="Ross R.P."/>
            <person name="Hill C."/>
        </authorList>
    </citation>
    <scope>NUCLEOTIDE SEQUENCE [LARGE SCALE GENOMIC DNA]</scope>
</reference>
<name>A0A7M1RXS7_9CAUD</name>
<evidence type="ECO:0000313" key="2">
    <source>
        <dbReference type="Proteomes" id="UP000594051"/>
    </source>
</evidence>
<dbReference type="KEGG" id="vg:65128910"/>
<proteinExistence type="predicted"/>
<protein>
    <submittedName>
        <fullName evidence="1">Uncharacterized protein</fullName>
    </submittedName>
</protein>